<dbReference type="GO" id="GO:0046872">
    <property type="term" value="F:metal ion binding"/>
    <property type="evidence" value="ECO:0007669"/>
    <property type="project" value="UniProtKB-KW"/>
</dbReference>
<dbReference type="GO" id="GO:0003824">
    <property type="term" value="F:catalytic activity"/>
    <property type="evidence" value="ECO:0007669"/>
    <property type="project" value="InterPro"/>
</dbReference>
<accession>A0A7G1H0K7</accession>
<evidence type="ECO:0000256" key="2">
    <source>
        <dbReference type="ARBA" id="ARBA00022485"/>
    </source>
</evidence>
<protein>
    <submittedName>
        <fullName evidence="9">Radical SAM protein</fullName>
    </submittedName>
</protein>
<dbReference type="Gene3D" id="3.20.20.70">
    <property type="entry name" value="Aldolase class I"/>
    <property type="match status" value="1"/>
</dbReference>
<dbReference type="Pfam" id="PF04055">
    <property type="entry name" value="Radical_SAM"/>
    <property type="match status" value="1"/>
</dbReference>
<evidence type="ECO:0000256" key="5">
    <source>
        <dbReference type="ARBA" id="ARBA00023004"/>
    </source>
</evidence>
<dbReference type="CDD" id="cd21122">
    <property type="entry name" value="SPASM_rSAM"/>
    <property type="match status" value="1"/>
</dbReference>
<dbReference type="PANTHER" id="PTHR43787:SF10">
    <property type="entry name" value="COFACTOR MODIFYING PROTEIN"/>
    <property type="match status" value="1"/>
</dbReference>
<dbReference type="InterPro" id="IPR007197">
    <property type="entry name" value="rSAM"/>
</dbReference>
<evidence type="ECO:0000313" key="9">
    <source>
        <dbReference type="EMBL" id="BCB95822.1"/>
    </source>
</evidence>
<keyword evidence="3" id="KW-0949">S-adenosyl-L-methionine</keyword>
<dbReference type="InterPro" id="IPR013785">
    <property type="entry name" value="Aldolase_TIM"/>
</dbReference>
<feature type="domain" description="4Fe4S-binding SPASM" evidence="8">
    <location>
        <begin position="223"/>
        <end position="288"/>
    </location>
</feature>
<dbReference type="CDD" id="cd01335">
    <property type="entry name" value="Radical_SAM"/>
    <property type="match status" value="1"/>
</dbReference>
<dbReference type="PANTHER" id="PTHR43787">
    <property type="entry name" value="FEMO COFACTOR BIOSYNTHESIS PROTEIN NIFB-RELATED"/>
    <property type="match status" value="1"/>
</dbReference>
<dbReference type="Pfam" id="PF13186">
    <property type="entry name" value="SPASM"/>
    <property type="match status" value="1"/>
</dbReference>
<evidence type="ECO:0000256" key="4">
    <source>
        <dbReference type="ARBA" id="ARBA00022723"/>
    </source>
</evidence>
<keyword evidence="4" id="KW-0479">Metal-binding</keyword>
<dbReference type="AlphaFoldDB" id="A0A7G1H0K7"/>
<evidence type="ECO:0000256" key="6">
    <source>
        <dbReference type="ARBA" id="ARBA00023014"/>
    </source>
</evidence>
<keyword evidence="2" id="KW-0004">4Fe-4S</keyword>
<dbReference type="SUPFAM" id="SSF102114">
    <property type="entry name" value="Radical SAM enzymes"/>
    <property type="match status" value="1"/>
</dbReference>
<comment type="cofactor">
    <cofactor evidence="1">
        <name>[4Fe-4S] cluster</name>
        <dbReference type="ChEBI" id="CHEBI:49883"/>
    </cofactor>
</comment>
<name>A0A7G1H0K7_9BACT</name>
<gene>
    <name evidence="9" type="ORF">JZK55_07440</name>
</gene>
<sequence>MDTSLAKRIIAELRENNICEKITFHVMGEPTLHPEFFDILSYAIDRGIKIGLTTNGGGLGDEIGKRLLNYNLSQIDVSLQTPDEKSFALRKAKSLTFEEYINGILDFFYSYHLRHKDAIFKFRFLNTRFRKRHMEKRTGPLHVISSTGDLRSTFGYWTGRIYEMLDVDKGKRNAALKEINKLVSYKWNVVEIYPNIFFETYMLEDWGHAFGAEKIYDAWAGYCFGMRDHFGILYNGDVTLCCVDFDGRTKIGNLNESSLKGILSSDKLGEIIEGFKKFRVIHPHCKRCLGSKSRASWLLKPIVSVLALKTLKPFFYSKTKLYL</sequence>
<organism evidence="9 10">
    <name type="scientific">Dissulfurispira thermophila</name>
    <dbReference type="NCBI Taxonomy" id="2715679"/>
    <lineage>
        <taxon>Bacteria</taxon>
        <taxon>Pseudomonadati</taxon>
        <taxon>Nitrospirota</taxon>
        <taxon>Thermodesulfovibrionia</taxon>
        <taxon>Thermodesulfovibrionales</taxon>
        <taxon>Dissulfurispiraceae</taxon>
        <taxon>Dissulfurispira</taxon>
    </lineage>
</organism>
<dbReference type="GO" id="GO:0051539">
    <property type="term" value="F:4 iron, 4 sulfur cluster binding"/>
    <property type="evidence" value="ECO:0007669"/>
    <property type="project" value="UniProtKB-KW"/>
</dbReference>
<dbReference type="InterPro" id="IPR023885">
    <property type="entry name" value="4Fe4S-binding_SPASM_dom"/>
</dbReference>
<evidence type="ECO:0000256" key="3">
    <source>
        <dbReference type="ARBA" id="ARBA00022691"/>
    </source>
</evidence>
<feature type="domain" description="Radical SAM core" evidence="7">
    <location>
        <begin position="6"/>
        <end position="104"/>
    </location>
</feature>
<keyword evidence="10" id="KW-1185">Reference proteome</keyword>
<dbReference type="EMBL" id="AP022873">
    <property type="protein sequence ID" value="BCB95822.1"/>
    <property type="molecule type" value="Genomic_DNA"/>
</dbReference>
<keyword evidence="5" id="KW-0408">Iron</keyword>
<evidence type="ECO:0000256" key="1">
    <source>
        <dbReference type="ARBA" id="ARBA00001966"/>
    </source>
</evidence>
<dbReference type="InterPro" id="IPR058240">
    <property type="entry name" value="rSAM_sf"/>
</dbReference>
<evidence type="ECO:0000313" key="10">
    <source>
        <dbReference type="Proteomes" id="UP000516360"/>
    </source>
</evidence>
<proteinExistence type="predicted"/>
<dbReference type="KEGG" id="dtp:JZK55_07440"/>
<keyword evidence="6" id="KW-0411">Iron-sulfur</keyword>
<dbReference type="Proteomes" id="UP000516360">
    <property type="component" value="Chromosome"/>
</dbReference>
<evidence type="ECO:0000259" key="7">
    <source>
        <dbReference type="Pfam" id="PF04055"/>
    </source>
</evidence>
<reference evidence="9 10" key="1">
    <citation type="submission" date="2020-03" db="EMBL/GenBank/DDBJ databases">
        <title>Complete genome sequences of two sulfur-disproportionating bacterial strains T55J and Mzg5.</title>
        <authorList>
            <person name="Umezawa K."/>
            <person name="Kojima H."/>
            <person name="Kato Y."/>
            <person name="Fukui M."/>
        </authorList>
    </citation>
    <scope>NUCLEOTIDE SEQUENCE [LARGE SCALE GENOMIC DNA]</scope>
    <source>
        <strain evidence="9 10">T55J</strain>
    </source>
</reference>
<evidence type="ECO:0000259" key="8">
    <source>
        <dbReference type="Pfam" id="PF13186"/>
    </source>
</evidence>